<dbReference type="GO" id="GO:0009399">
    <property type="term" value="P:nitrogen fixation"/>
    <property type="evidence" value="ECO:0007669"/>
    <property type="project" value="InterPro"/>
</dbReference>
<evidence type="ECO:0000313" key="4">
    <source>
        <dbReference type="Proteomes" id="UP000254863"/>
    </source>
</evidence>
<dbReference type="InterPro" id="IPR007415">
    <property type="entry name" value="Nitrogenase_MoFe_mat_NifZ"/>
</dbReference>
<gene>
    <name evidence="3" type="ORF">NCTC11685_05783</name>
</gene>
<organism evidence="3 4">
    <name type="scientific">Klebsiella michiganensis</name>
    <dbReference type="NCBI Taxonomy" id="1134687"/>
    <lineage>
        <taxon>Bacteria</taxon>
        <taxon>Pseudomonadati</taxon>
        <taxon>Pseudomonadota</taxon>
        <taxon>Gammaproteobacteria</taxon>
        <taxon>Enterobacterales</taxon>
        <taxon>Enterobacteriaceae</taxon>
        <taxon>Klebsiella/Raoultella group</taxon>
        <taxon>Klebsiella</taxon>
    </lineage>
</organism>
<dbReference type="Proteomes" id="UP000254863">
    <property type="component" value="Unassembled WGS sequence"/>
</dbReference>
<reference evidence="3 4" key="1">
    <citation type="submission" date="2018-06" db="EMBL/GenBank/DDBJ databases">
        <authorList>
            <consortium name="Pathogen Informatics"/>
            <person name="Doyle S."/>
        </authorList>
    </citation>
    <scope>NUCLEOTIDE SEQUENCE [LARGE SCALE GENOMIC DNA]</scope>
    <source>
        <strain evidence="3 4">NCTC11685</strain>
    </source>
</reference>
<dbReference type="AlphaFoldDB" id="A0A7H4PJA7"/>
<evidence type="ECO:0000256" key="2">
    <source>
        <dbReference type="ARBA" id="ARBA00023231"/>
    </source>
</evidence>
<sequence length="234" mass="25917">MMEWFYQIPGVDELRSAESFFQFFAVPYQPELLGRCCLPVLATFHRKLRARGAAAKPAGGKRPRSLAAGATTACGELSATVSGERNMRPKFTFSEEVRVVRAIRNDGTVAGFAPGALLVRRGSTGFVRDWGVFLQDQIIYQIHFPQSDRIIGCREQELIPITQPWLAGNLQYGDNVACQMALAVNGEVVVAVGQRGRIEATDRGETGDSYTVDFSGRWFRVPAQAITLIEEREE</sequence>
<name>A0A7H4PJA7_9ENTR</name>
<keyword evidence="2" id="KW-0535">Nitrogen fixation</keyword>
<evidence type="ECO:0000256" key="1">
    <source>
        <dbReference type="ARBA" id="ARBA00008027"/>
    </source>
</evidence>
<comment type="caution">
    <text evidence="3">The sequence shown here is derived from an EMBL/GenBank/DDBJ whole genome shotgun (WGS) entry which is preliminary data.</text>
</comment>
<accession>A0A7H4PJA7</accession>
<protein>
    <submittedName>
        <fullName evidence="3">NifZ protein</fullName>
    </submittedName>
</protein>
<dbReference type="EMBL" id="UGMS01000003">
    <property type="protein sequence ID" value="STW78480.1"/>
    <property type="molecule type" value="Genomic_DNA"/>
</dbReference>
<proteinExistence type="inferred from homology"/>
<comment type="similarity">
    <text evidence="1">Belongs to the NifZ family.</text>
</comment>
<evidence type="ECO:0000313" key="3">
    <source>
        <dbReference type="EMBL" id="STW78480.1"/>
    </source>
</evidence>
<dbReference type="Pfam" id="PF04319">
    <property type="entry name" value="NifZ"/>
    <property type="match status" value="1"/>
</dbReference>